<dbReference type="EMBL" id="VSSQ01009510">
    <property type="protein sequence ID" value="MPM41842.1"/>
    <property type="molecule type" value="Genomic_DNA"/>
</dbReference>
<reference evidence="2" key="1">
    <citation type="submission" date="2019-08" db="EMBL/GenBank/DDBJ databases">
        <authorList>
            <person name="Kucharzyk K."/>
            <person name="Murdoch R.W."/>
            <person name="Higgins S."/>
            <person name="Loffler F."/>
        </authorList>
    </citation>
    <scope>NUCLEOTIDE SEQUENCE</scope>
</reference>
<dbReference type="AlphaFoldDB" id="A0A644ZLZ2"/>
<feature type="transmembrane region" description="Helical" evidence="1">
    <location>
        <begin position="115"/>
        <end position="133"/>
    </location>
</feature>
<evidence type="ECO:0000256" key="1">
    <source>
        <dbReference type="SAM" id="Phobius"/>
    </source>
</evidence>
<keyword evidence="1" id="KW-0472">Membrane</keyword>
<dbReference type="Pfam" id="PF19700">
    <property type="entry name" value="DUF6198"/>
    <property type="match status" value="1"/>
</dbReference>
<feature type="transmembrane region" description="Helical" evidence="1">
    <location>
        <begin position="43"/>
        <end position="69"/>
    </location>
</feature>
<dbReference type="PANTHER" id="PTHR40078:SF1">
    <property type="entry name" value="INTEGRAL MEMBRANE PROTEIN"/>
    <property type="match status" value="1"/>
</dbReference>
<gene>
    <name evidence="2" type="ORF">SDC9_88502</name>
</gene>
<organism evidence="2">
    <name type="scientific">bioreactor metagenome</name>
    <dbReference type="NCBI Taxonomy" id="1076179"/>
    <lineage>
        <taxon>unclassified sequences</taxon>
        <taxon>metagenomes</taxon>
        <taxon>ecological metagenomes</taxon>
    </lineage>
</organism>
<keyword evidence="1" id="KW-0812">Transmembrane</keyword>
<dbReference type="InterPro" id="IPR038750">
    <property type="entry name" value="YczE/YyaS-like"/>
</dbReference>
<sequence>MRKKSLVSWGIRVLLYVVGLFILAMGVAVSINSGLGVSPMNSLPYVISQASGIAMSTCVIVLFCSYILIQVILLRRDFHPVNLLQILFAVLFGYFVDLAKWMLGEFALPTYAGKLVMLAVSVLLIAVGVVLYIEVELVPMPTEGLTLTVSKKLGRPFPRVKAAIDCVVVAVGIAVSFAAFHRLVGIREGTVVTALAAGRVIALVKRPVTALIQRLCFGSCQPLAEEAEEVEKQQLP</sequence>
<proteinExistence type="predicted"/>
<accession>A0A644ZLZ2</accession>
<keyword evidence="1" id="KW-1133">Transmembrane helix</keyword>
<dbReference type="PANTHER" id="PTHR40078">
    <property type="entry name" value="INTEGRAL MEMBRANE PROTEIN-RELATED"/>
    <property type="match status" value="1"/>
</dbReference>
<evidence type="ECO:0000313" key="2">
    <source>
        <dbReference type="EMBL" id="MPM41842.1"/>
    </source>
</evidence>
<feature type="transmembrane region" description="Helical" evidence="1">
    <location>
        <begin position="81"/>
        <end position="103"/>
    </location>
</feature>
<evidence type="ECO:0008006" key="3">
    <source>
        <dbReference type="Google" id="ProtNLM"/>
    </source>
</evidence>
<feature type="transmembrane region" description="Helical" evidence="1">
    <location>
        <begin position="12"/>
        <end position="31"/>
    </location>
</feature>
<name>A0A644ZLZ2_9ZZZZ</name>
<protein>
    <recommendedName>
        <fullName evidence="3">Membrane protein YczE</fullName>
    </recommendedName>
</protein>
<comment type="caution">
    <text evidence="2">The sequence shown here is derived from an EMBL/GenBank/DDBJ whole genome shotgun (WGS) entry which is preliminary data.</text>
</comment>